<dbReference type="FunFam" id="3.30.2080.10:FF:000001">
    <property type="entry name" value="Alpha-1,2-mannosidase subfamily"/>
    <property type="match status" value="1"/>
</dbReference>
<dbReference type="PANTHER" id="PTHR12143:SF39">
    <property type="entry name" value="SECRETED PROTEIN"/>
    <property type="match status" value="1"/>
</dbReference>
<evidence type="ECO:0000313" key="6">
    <source>
        <dbReference type="Proteomes" id="UP000634206"/>
    </source>
</evidence>
<sequence length="779" mass="87624">MTSESLWKKLGGGLLCGLTLAAAPVSQAQSDLSLVDAIDPMIGCWTKREGKSHGLGKTFPGPCTPFGMVQLGPDTVTGGDNAPGYCYTHDKIEGFSFMRLNGAGWFGEFGNLQVMPTTGKELKYLRPEAEKYSLWNKFNSPAESSFSHDQEKAKAGYYSVQLLDYDVQVELTAAPRSGMLRFTYPKSETSRVQIDFARRIGMKSARLKFSRQRIEKVDASTLQGSIQCSNLDGGWGKGDGEVNYTLHFYLQFDRPIENWGFWEAEAITRMADRHEGRNTGFFFEFPTEEGEQVQMKSGISMVSIQGAKENLAKDIPHWDFEKVYRANRALWSHEMAGVSVQGGSKEQRTIFATALYHAFIDPRSVSDSNGEYIGADQKRHPANGFTYRSLFSGWDVFRSQFPLLTLLRPDIVNDEVNSLLQMAQISGKGYLPRWEIMNAYSGCMIGDPATVVFAEAYRKGIRNYDVEAAYQACRTSVMTEGDSQGRDRYNELGYAVGSLSKTLEWAYADYAVAEFAHALGKKDDAAFLRQRSLNYQNVYHPDHGNMQAKMDDGSWATWRGLLRGYGCVESNPYQQGWFVPHDVQGLIHLMGGEEKFLAHLEPFFERTEGKFTGWNLYYNHANEPVHHVPYLFSYAGKPWLTQKWVRVIMDKAYQTGVRGLPGNEDLGQMSAWYLLNAMGLHPVDPVSGVFMVGSPIFDQISIRLDPNYHDGRELKIVVKNNQPSHVYVQSLSLNGKLIKRSWLHYDELTAGGELVFEMGPEPNKAWGTDPESRPPSLSR</sequence>
<dbReference type="Pfam" id="PF07971">
    <property type="entry name" value="Glyco_hydro_92"/>
    <property type="match status" value="1"/>
</dbReference>
<feature type="signal peptide" evidence="2">
    <location>
        <begin position="1"/>
        <end position="28"/>
    </location>
</feature>
<dbReference type="AlphaFoldDB" id="A0AAE2SEQ8"/>
<protein>
    <submittedName>
        <fullName evidence="5">GH92 family glycosyl hydrolase</fullName>
        <ecNumber evidence="5">3.2.1.-</ecNumber>
    </submittedName>
</protein>
<evidence type="ECO:0000259" key="3">
    <source>
        <dbReference type="Pfam" id="PF07971"/>
    </source>
</evidence>
<name>A0AAE2SEQ8_9BACT</name>
<dbReference type="Gene3D" id="3.30.2080.10">
    <property type="entry name" value="GH92 mannosidase domain"/>
    <property type="match status" value="1"/>
</dbReference>
<dbReference type="GO" id="GO:0030246">
    <property type="term" value="F:carbohydrate binding"/>
    <property type="evidence" value="ECO:0007669"/>
    <property type="project" value="InterPro"/>
</dbReference>
<dbReference type="NCBIfam" id="TIGR01180">
    <property type="entry name" value="aman2_put"/>
    <property type="match status" value="1"/>
</dbReference>
<dbReference type="InterPro" id="IPR005887">
    <property type="entry name" value="GH92_a_mannosidase_put"/>
</dbReference>
<dbReference type="GO" id="GO:0005975">
    <property type="term" value="P:carbohydrate metabolic process"/>
    <property type="evidence" value="ECO:0007669"/>
    <property type="project" value="InterPro"/>
</dbReference>
<evidence type="ECO:0000256" key="2">
    <source>
        <dbReference type="SAM" id="SignalP"/>
    </source>
</evidence>
<dbReference type="PANTHER" id="PTHR12143">
    <property type="entry name" value="PEPTIDE N-GLYCANASE PNGASE -RELATED"/>
    <property type="match status" value="1"/>
</dbReference>
<dbReference type="InterPro" id="IPR014718">
    <property type="entry name" value="GH-type_carb-bd"/>
</dbReference>
<dbReference type="GO" id="GO:0000224">
    <property type="term" value="F:peptide-N4-(N-acetyl-beta-glucosaminyl)asparagine amidase activity"/>
    <property type="evidence" value="ECO:0007669"/>
    <property type="project" value="TreeGrafter"/>
</dbReference>
<dbReference type="Gene3D" id="1.20.1050.60">
    <property type="entry name" value="alpha-1,2-mannosidase"/>
    <property type="match status" value="1"/>
</dbReference>
<dbReference type="InterPro" id="IPR041371">
    <property type="entry name" value="GH92_N"/>
</dbReference>
<keyword evidence="5" id="KW-0378">Hydrolase</keyword>
<evidence type="ECO:0000256" key="1">
    <source>
        <dbReference type="SAM" id="MobiDB-lite"/>
    </source>
</evidence>
<comment type="caution">
    <text evidence="5">The sequence shown here is derived from an EMBL/GenBank/DDBJ whole genome shotgun (WGS) entry which is preliminary data.</text>
</comment>
<evidence type="ECO:0000313" key="5">
    <source>
        <dbReference type="EMBL" id="MBK1856294.1"/>
    </source>
</evidence>
<dbReference type="EMBL" id="JAENIG010000012">
    <property type="protein sequence ID" value="MBK1856294.1"/>
    <property type="molecule type" value="Genomic_DNA"/>
</dbReference>
<dbReference type="Proteomes" id="UP000634206">
    <property type="component" value="Unassembled WGS sequence"/>
</dbReference>
<feature type="domain" description="Glycosyl hydrolase family 92" evidence="3">
    <location>
        <begin position="306"/>
        <end position="760"/>
    </location>
</feature>
<dbReference type="SUPFAM" id="SSF48208">
    <property type="entry name" value="Six-hairpin glycosidases"/>
    <property type="match status" value="1"/>
</dbReference>
<gene>
    <name evidence="5" type="ORF">JIN83_15080</name>
</gene>
<dbReference type="InterPro" id="IPR050883">
    <property type="entry name" value="PNGase"/>
</dbReference>
<dbReference type="InterPro" id="IPR012939">
    <property type="entry name" value="Glyco_hydro_92"/>
</dbReference>
<dbReference type="GO" id="GO:0005829">
    <property type="term" value="C:cytosol"/>
    <property type="evidence" value="ECO:0007669"/>
    <property type="project" value="TreeGrafter"/>
</dbReference>
<keyword evidence="5" id="KW-0326">Glycosidase</keyword>
<dbReference type="Pfam" id="PF17678">
    <property type="entry name" value="Glyco_hydro_92N"/>
    <property type="match status" value="1"/>
</dbReference>
<reference evidence="5" key="1">
    <citation type="submission" date="2021-01" db="EMBL/GenBank/DDBJ databases">
        <title>Modified the classification status of verrucomicrobia.</title>
        <authorList>
            <person name="Feng X."/>
        </authorList>
    </citation>
    <scope>NUCLEOTIDE SEQUENCE</scope>
    <source>
        <strain evidence="5">5K15</strain>
    </source>
</reference>
<dbReference type="GO" id="GO:0016798">
    <property type="term" value="F:hydrolase activity, acting on glycosyl bonds"/>
    <property type="evidence" value="ECO:0007669"/>
    <property type="project" value="UniProtKB-KW"/>
</dbReference>
<dbReference type="EC" id="3.2.1.-" evidence="5"/>
<dbReference type="RefSeq" id="WP_309490916.1">
    <property type="nucleotide sequence ID" value="NZ_JAENIG010000012.1"/>
</dbReference>
<evidence type="ECO:0000259" key="4">
    <source>
        <dbReference type="Pfam" id="PF17678"/>
    </source>
</evidence>
<accession>A0AAE2SEQ8</accession>
<dbReference type="InterPro" id="IPR008928">
    <property type="entry name" value="6-hairpin_glycosidase_sf"/>
</dbReference>
<organism evidence="5 6">
    <name type="scientific">Oceaniferula flava</name>
    <dbReference type="NCBI Taxonomy" id="2800421"/>
    <lineage>
        <taxon>Bacteria</taxon>
        <taxon>Pseudomonadati</taxon>
        <taxon>Verrucomicrobiota</taxon>
        <taxon>Verrucomicrobiia</taxon>
        <taxon>Verrucomicrobiales</taxon>
        <taxon>Verrucomicrobiaceae</taxon>
        <taxon>Oceaniferula</taxon>
    </lineage>
</organism>
<feature type="chain" id="PRO_5042261826" evidence="2">
    <location>
        <begin position="29"/>
        <end position="779"/>
    </location>
</feature>
<keyword evidence="6" id="KW-1185">Reference proteome</keyword>
<dbReference type="Gene3D" id="1.20.1610.10">
    <property type="entry name" value="alpha-1,2-mannosidases domains"/>
    <property type="match status" value="1"/>
</dbReference>
<dbReference type="Gene3D" id="2.70.98.10">
    <property type="match status" value="1"/>
</dbReference>
<keyword evidence="2" id="KW-0732">Signal</keyword>
<dbReference type="GO" id="GO:0006516">
    <property type="term" value="P:glycoprotein catabolic process"/>
    <property type="evidence" value="ECO:0007669"/>
    <property type="project" value="TreeGrafter"/>
</dbReference>
<feature type="region of interest" description="Disordered" evidence="1">
    <location>
        <begin position="760"/>
        <end position="779"/>
    </location>
</feature>
<proteinExistence type="predicted"/>
<feature type="domain" description="Glycosyl hydrolase family 92 N-terminal" evidence="4">
    <location>
        <begin position="38"/>
        <end position="300"/>
    </location>
</feature>